<dbReference type="PANTHER" id="PTHR15503:SF45">
    <property type="entry name" value="RNA-DIRECTED DNA POLYMERASE HOMOLOG"/>
    <property type="match status" value="1"/>
</dbReference>
<dbReference type="InterPro" id="IPR032567">
    <property type="entry name" value="RTL1-rel"/>
</dbReference>
<gene>
    <name evidence="1" type="ORF">EPI10_006725</name>
</gene>
<dbReference type="OrthoDB" id="1109712at2759"/>
<evidence type="ECO:0000313" key="2">
    <source>
        <dbReference type="Proteomes" id="UP000325315"/>
    </source>
</evidence>
<protein>
    <submittedName>
        <fullName evidence="1">DNA/RNA polymerases superfamily protein</fullName>
    </submittedName>
</protein>
<reference evidence="2" key="1">
    <citation type="journal article" date="2019" name="Plant Biotechnol. J.">
        <title>Genome sequencing of the Australian wild diploid species Gossypium australe highlights disease resistance and delayed gland morphogenesis.</title>
        <authorList>
            <person name="Cai Y."/>
            <person name="Cai X."/>
            <person name="Wang Q."/>
            <person name="Wang P."/>
            <person name="Zhang Y."/>
            <person name="Cai C."/>
            <person name="Xu Y."/>
            <person name="Wang K."/>
            <person name="Zhou Z."/>
            <person name="Wang C."/>
            <person name="Geng S."/>
            <person name="Li B."/>
            <person name="Dong Q."/>
            <person name="Hou Y."/>
            <person name="Wang H."/>
            <person name="Ai P."/>
            <person name="Liu Z."/>
            <person name="Yi F."/>
            <person name="Sun M."/>
            <person name="An G."/>
            <person name="Cheng J."/>
            <person name="Zhang Y."/>
            <person name="Shi Q."/>
            <person name="Xie Y."/>
            <person name="Shi X."/>
            <person name="Chang Y."/>
            <person name="Huang F."/>
            <person name="Chen Y."/>
            <person name="Hong S."/>
            <person name="Mi L."/>
            <person name="Sun Q."/>
            <person name="Zhang L."/>
            <person name="Zhou B."/>
            <person name="Peng R."/>
            <person name="Zhang X."/>
            <person name="Liu F."/>
        </authorList>
    </citation>
    <scope>NUCLEOTIDE SEQUENCE [LARGE SCALE GENOMIC DNA]</scope>
    <source>
        <strain evidence="2">cv. PA1801</strain>
    </source>
</reference>
<comment type="caution">
    <text evidence="1">The sequence shown here is derived from an EMBL/GenBank/DDBJ whole genome shotgun (WGS) entry which is preliminary data.</text>
</comment>
<dbReference type="PANTHER" id="PTHR15503">
    <property type="entry name" value="LDOC1 RELATED"/>
    <property type="match status" value="1"/>
</dbReference>
<sequence>MLQSDFQTEIMESNTQVLKLKLHQYRVSSNTATRGRPLRNAGNVTSSKSATKDSTVRCEARAPAKAYAIRACEDVSLPDFITVSNPLGKYVLVDKVCKNYPLMTRGYCFLANLMLLSFNEFNVILGMNWLTPHDAVNSQILRIESDESSGLLVLISSMLAQKYVRKGYNAYLAYVLDTKVSKSVPVVCEYPDVFSEELPGTSPISIAPYRMAPTELKELKAHLQELTDRGFAQPIFLPWGAPVLFVNKKDG</sequence>
<dbReference type="Gene3D" id="3.10.10.10">
    <property type="entry name" value="HIV Type 1 Reverse Transcriptase, subunit A, domain 1"/>
    <property type="match status" value="1"/>
</dbReference>
<dbReference type="Proteomes" id="UP000325315">
    <property type="component" value="Unassembled WGS sequence"/>
</dbReference>
<accession>A0A5B6WUW8</accession>
<dbReference type="AlphaFoldDB" id="A0A5B6WUW8"/>
<dbReference type="EMBL" id="SMMG02000002">
    <property type="protein sequence ID" value="KAA3484652.1"/>
    <property type="molecule type" value="Genomic_DNA"/>
</dbReference>
<dbReference type="Pfam" id="PF08284">
    <property type="entry name" value="RVP_2"/>
    <property type="match status" value="1"/>
</dbReference>
<dbReference type="InterPro" id="IPR043502">
    <property type="entry name" value="DNA/RNA_pol_sf"/>
</dbReference>
<name>A0A5B6WUW8_9ROSI</name>
<dbReference type="SUPFAM" id="SSF56672">
    <property type="entry name" value="DNA/RNA polymerases"/>
    <property type="match status" value="1"/>
</dbReference>
<evidence type="ECO:0000313" key="1">
    <source>
        <dbReference type="EMBL" id="KAA3484652.1"/>
    </source>
</evidence>
<organism evidence="1 2">
    <name type="scientific">Gossypium australe</name>
    <dbReference type="NCBI Taxonomy" id="47621"/>
    <lineage>
        <taxon>Eukaryota</taxon>
        <taxon>Viridiplantae</taxon>
        <taxon>Streptophyta</taxon>
        <taxon>Embryophyta</taxon>
        <taxon>Tracheophyta</taxon>
        <taxon>Spermatophyta</taxon>
        <taxon>Magnoliopsida</taxon>
        <taxon>eudicotyledons</taxon>
        <taxon>Gunneridae</taxon>
        <taxon>Pentapetalae</taxon>
        <taxon>rosids</taxon>
        <taxon>malvids</taxon>
        <taxon>Malvales</taxon>
        <taxon>Malvaceae</taxon>
        <taxon>Malvoideae</taxon>
        <taxon>Gossypium</taxon>
    </lineage>
</organism>
<keyword evidence="2" id="KW-1185">Reference proteome</keyword>
<proteinExistence type="predicted"/>